<evidence type="ECO:0000256" key="1">
    <source>
        <dbReference type="ARBA" id="ARBA00022821"/>
    </source>
</evidence>
<dbReference type="InterPro" id="IPR027417">
    <property type="entry name" value="P-loop_NTPase"/>
</dbReference>
<dbReference type="PRINTS" id="PR00364">
    <property type="entry name" value="DISEASERSIST"/>
</dbReference>
<sequence>MGFLLFSCLKDGIKGTRPWVTSSFLAPRGKLPSECGSGPRTLVVLDDVWSESVLEQLVFQIPTCKTLVVSRFKFPTRLVGEVYEFELLRDDESMSLFCHSAFGQKSIPPSADENLVKQIVNECKELPLALKAVGASLRDQPEMYWASARERLLRGEPICEAHQNELLERMAIRTQSFFFKLK</sequence>
<evidence type="ECO:0000313" key="4">
    <source>
        <dbReference type="Proteomes" id="UP000187203"/>
    </source>
</evidence>
<keyword evidence="1" id="KW-0611">Plant defense</keyword>
<protein>
    <submittedName>
        <fullName evidence="3">Disease resistance protein</fullName>
    </submittedName>
</protein>
<dbReference type="PANTHER" id="PTHR36766">
    <property type="entry name" value="PLANT BROAD-SPECTRUM MILDEW RESISTANCE PROTEIN RPW8"/>
    <property type="match status" value="1"/>
</dbReference>
<dbReference type="Gene3D" id="1.10.8.430">
    <property type="entry name" value="Helical domain of apoptotic protease-activating factors"/>
    <property type="match status" value="1"/>
</dbReference>
<comment type="caution">
    <text evidence="3">The sequence shown here is derived from an EMBL/GenBank/DDBJ whole genome shotgun (WGS) entry which is preliminary data.</text>
</comment>
<dbReference type="AlphaFoldDB" id="A0A1R3HB43"/>
<dbReference type="InterPro" id="IPR042197">
    <property type="entry name" value="Apaf_helical"/>
</dbReference>
<dbReference type="InterPro" id="IPR002182">
    <property type="entry name" value="NB-ARC"/>
</dbReference>
<evidence type="ECO:0000259" key="2">
    <source>
        <dbReference type="Pfam" id="PF00931"/>
    </source>
</evidence>
<accession>A0A1R3HB43</accession>
<gene>
    <name evidence="3" type="ORF">COLO4_30095</name>
</gene>
<reference evidence="4" key="1">
    <citation type="submission" date="2013-09" db="EMBL/GenBank/DDBJ databases">
        <title>Corchorus olitorius genome sequencing.</title>
        <authorList>
            <person name="Alam M."/>
            <person name="Haque M.S."/>
            <person name="Islam M.S."/>
            <person name="Emdad E.M."/>
            <person name="Islam M.M."/>
            <person name="Ahmed B."/>
            <person name="Halim A."/>
            <person name="Hossen Q.M.M."/>
            <person name="Hossain M.Z."/>
            <person name="Ahmed R."/>
            <person name="Khan M.M."/>
            <person name="Islam R."/>
            <person name="Rashid M.M."/>
            <person name="Khan S.A."/>
            <person name="Rahman M.S."/>
            <person name="Alam M."/>
            <person name="Yahiya A.S."/>
            <person name="Khan M.S."/>
            <person name="Azam M.S."/>
            <person name="Haque T."/>
            <person name="Lashkar M.Z.H."/>
            <person name="Akhand A.I."/>
            <person name="Morshed G."/>
            <person name="Roy S."/>
            <person name="Uddin K.S."/>
            <person name="Rabeya T."/>
            <person name="Hossain A.S."/>
            <person name="Chowdhury A."/>
            <person name="Snigdha A.R."/>
            <person name="Mortoza M.S."/>
            <person name="Matin S.A."/>
            <person name="Hoque S.M.E."/>
            <person name="Islam M.K."/>
            <person name="Roy D.K."/>
            <person name="Haider R."/>
            <person name="Moosa M.M."/>
            <person name="Elias S.M."/>
            <person name="Hasan A.M."/>
            <person name="Jahan S."/>
            <person name="Shafiuddin M."/>
            <person name="Mahmood N."/>
            <person name="Shommy N.S."/>
        </authorList>
    </citation>
    <scope>NUCLEOTIDE SEQUENCE [LARGE SCALE GENOMIC DNA]</scope>
    <source>
        <strain evidence="4">cv. O-4</strain>
    </source>
</reference>
<name>A0A1R3HB43_9ROSI</name>
<proteinExistence type="predicted"/>
<dbReference type="OrthoDB" id="1726694at2759"/>
<dbReference type="GO" id="GO:0006952">
    <property type="term" value="P:defense response"/>
    <property type="evidence" value="ECO:0007669"/>
    <property type="project" value="UniProtKB-KW"/>
</dbReference>
<dbReference type="PANTHER" id="PTHR36766:SF30">
    <property type="entry name" value="TIR-NBS TYPE DISEASE RESISTANCE PROTEIN-RELATED"/>
    <property type="match status" value="1"/>
</dbReference>
<dbReference type="GO" id="GO:0043531">
    <property type="term" value="F:ADP binding"/>
    <property type="evidence" value="ECO:0007669"/>
    <property type="project" value="InterPro"/>
</dbReference>
<dbReference type="Gene3D" id="3.40.50.300">
    <property type="entry name" value="P-loop containing nucleotide triphosphate hydrolases"/>
    <property type="match status" value="1"/>
</dbReference>
<keyword evidence="4" id="KW-1185">Reference proteome</keyword>
<dbReference type="Pfam" id="PF00931">
    <property type="entry name" value="NB-ARC"/>
    <property type="match status" value="1"/>
</dbReference>
<organism evidence="3 4">
    <name type="scientific">Corchorus olitorius</name>
    <dbReference type="NCBI Taxonomy" id="93759"/>
    <lineage>
        <taxon>Eukaryota</taxon>
        <taxon>Viridiplantae</taxon>
        <taxon>Streptophyta</taxon>
        <taxon>Embryophyta</taxon>
        <taxon>Tracheophyta</taxon>
        <taxon>Spermatophyta</taxon>
        <taxon>Magnoliopsida</taxon>
        <taxon>eudicotyledons</taxon>
        <taxon>Gunneridae</taxon>
        <taxon>Pentapetalae</taxon>
        <taxon>rosids</taxon>
        <taxon>malvids</taxon>
        <taxon>Malvales</taxon>
        <taxon>Malvaceae</taxon>
        <taxon>Grewioideae</taxon>
        <taxon>Apeibeae</taxon>
        <taxon>Corchorus</taxon>
    </lineage>
</organism>
<dbReference type="EMBL" id="AWUE01020590">
    <property type="protein sequence ID" value="OMO67569.1"/>
    <property type="molecule type" value="Genomic_DNA"/>
</dbReference>
<evidence type="ECO:0000313" key="3">
    <source>
        <dbReference type="EMBL" id="OMO67569.1"/>
    </source>
</evidence>
<feature type="domain" description="NB-ARC" evidence="2">
    <location>
        <begin position="40"/>
        <end position="105"/>
    </location>
</feature>
<dbReference type="Proteomes" id="UP000187203">
    <property type="component" value="Unassembled WGS sequence"/>
</dbReference>
<dbReference type="SUPFAM" id="SSF52540">
    <property type="entry name" value="P-loop containing nucleoside triphosphate hydrolases"/>
    <property type="match status" value="1"/>
</dbReference>